<accession>A0A9W7BIH5</accession>
<dbReference type="EMBL" id="BLQM01000463">
    <property type="protein sequence ID" value="GMH91056.1"/>
    <property type="molecule type" value="Genomic_DNA"/>
</dbReference>
<keyword evidence="2" id="KW-0802">TPR repeat</keyword>
<dbReference type="Proteomes" id="UP001162640">
    <property type="component" value="Unassembled WGS sequence"/>
</dbReference>
<organism evidence="3 4">
    <name type="scientific">Triparma laevis f. inornata</name>
    <dbReference type="NCBI Taxonomy" id="1714386"/>
    <lineage>
        <taxon>Eukaryota</taxon>
        <taxon>Sar</taxon>
        <taxon>Stramenopiles</taxon>
        <taxon>Ochrophyta</taxon>
        <taxon>Bolidophyceae</taxon>
        <taxon>Parmales</taxon>
        <taxon>Triparmaceae</taxon>
        <taxon>Triparma</taxon>
    </lineage>
</organism>
<evidence type="ECO:0000256" key="1">
    <source>
        <dbReference type="ARBA" id="ARBA00022737"/>
    </source>
</evidence>
<gene>
    <name evidence="3" type="ORF">TL16_g11946</name>
</gene>
<dbReference type="PANTHER" id="PTHR45641">
    <property type="entry name" value="TETRATRICOPEPTIDE REPEAT PROTEIN (AFU_ORTHOLOGUE AFUA_6G03870)"/>
    <property type="match status" value="1"/>
</dbReference>
<dbReference type="PANTHER" id="PTHR45641:SF19">
    <property type="entry name" value="NEPHROCYSTIN-3"/>
    <property type="match status" value="1"/>
</dbReference>
<evidence type="ECO:0000313" key="4">
    <source>
        <dbReference type="Proteomes" id="UP001162640"/>
    </source>
</evidence>
<dbReference type="AlphaFoldDB" id="A0A9W7BIH5"/>
<dbReference type="Pfam" id="PF13374">
    <property type="entry name" value="TPR_10"/>
    <property type="match status" value="1"/>
</dbReference>
<dbReference type="SUPFAM" id="SSF48452">
    <property type="entry name" value="TPR-like"/>
    <property type="match status" value="1"/>
</dbReference>
<dbReference type="InterPro" id="IPR011990">
    <property type="entry name" value="TPR-like_helical_dom_sf"/>
</dbReference>
<protein>
    <recommendedName>
        <fullName evidence="5">Kinesin light chain</fullName>
    </recommendedName>
</protein>
<reference evidence="4" key="1">
    <citation type="journal article" date="2023" name="Commun. Biol.">
        <title>Genome analysis of Parmales, the sister group of diatoms, reveals the evolutionary specialization of diatoms from phago-mixotrophs to photoautotrophs.</title>
        <authorList>
            <person name="Ban H."/>
            <person name="Sato S."/>
            <person name="Yoshikawa S."/>
            <person name="Yamada K."/>
            <person name="Nakamura Y."/>
            <person name="Ichinomiya M."/>
            <person name="Sato N."/>
            <person name="Blanc-Mathieu R."/>
            <person name="Endo H."/>
            <person name="Kuwata A."/>
            <person name="Ogata H."/>
        </authorList>
    </citation>
    <scope>NUCLEOTIDE SEQUENCE [LARGE SCALE GENOMIC DNA]</scope>
</reference>
<name>A0A9W7BIH5_9STRA</name>
<dbReference type="Gene3D" id="1.25.40.10">
    <property type="entry name" value="Tetratricopeptide repeat domain"/>
    <property type="match status" value="1"/>
</dbReference>
<sequence length="291" mass="32944">MLGKWSSLTGAAGLWPTSLRNLSELASGEGFHDYFRDSFDGNEATYLRWKEVFDLLGIEGGGGEESIETQVFRVTNSEDLVKLRALAEQCSKEFFGDASLLVVAWRRIMEVLETRKKVGEVKSVNEKGGAMELEILDACKALGLVCNNVRDYDEAVIYLKRAKEGYEEQLRRDSEKVLGTSGSSIMSTAVFYTDEEFIEEIRDVVKRCERALGEENIIALRTLDDLGAELYQNEEYKEARELYEMCLARRMKVLGEEHKDTLMAVMNIAIVYKNGLKDYGRAGEMYQNALD</sequence>
<comment type="caution">
    <text evidence="3">The sequence shown here is derived from an EMBL/GenBank/DDBJ whole genome shotgun (WGS) entry which is preliminary data.</text>
</comment>
<proteinExistence type="predicted"/>
<evidence type="ECO:0000313" key="3">
    <source>
        <dbReference type="EMBL" id="GMH91056.1"/>
    </source>
</evidence>
<keyword evidence="1" id="KW-0677">Repeat</keyword>
<evidence type="ECO:0000256" key="2">
    <source>
        <dbReference type="ARBA" id="ARBA00022803"/>
    </source>
</evidence>
<evidence type="ECO:0008006" key="5">
    <source>
        <dbReference type="Google" id="ProtNLM"/>
    </source>
</evidence>